<dbReference type="EMBL" id="CP119078">
    <property type="protein sequence ID" value="WED41975.1"/>
    <property type="molecule type" value="Genomic_DNA"/>
</dbReference>
<dbReference type="SUPFAM" id="SSF56091">
    <property type="entry name" value="DNA ligase/mRNA capping enzyme, catalytic domain"/>
    <property type="match status" value="1"/>
</dbReference>
<evidence type="ECO:0000256" key="4">
    <source>
        <dbReference type="ARBA" id="ARBA00034003"/>
    </source>
</evidence>
<organism evidence="6 7">
    <name type="scientific">Legionella cardiaca</name>
    <dbReference type="NCBI Taxonomy" id="1071983"/>
    <lineage>
        <taxon>Bacteria</taxon>
        <taxon>Pseudomonadati</taxon>
        <taxon>Pseudomonadota</taxon>
        <taxon>Gammaproteobacteria</taxon>
        <taxon>Legionellales</taxon>
        <taxon>Legionellaceae</taxon>
        <taxon>Legionella</taxon>
    </lineage>
</organism>
<accession>A0ABY8AMU1</accession>
<keyword evidence="3" id="KW-0436">Ligase</keyword>
<dbReference type="PANTHER" id="PTHR45674">
    <property type="entry name" value="DNA LIGASE 1/3 FAMILY MEMBER"/>
    <property type="match status" value="1"/>
</dbReference>
<dbReference type="Pfam" id="PF01068">
    <property type="entry name" value="DNA_ligase_A_M"/>
    <property type="match status" value="1"/>
</dbReference>
<dbReference type="PROSITE" id="PS50160">
    <property type="entry name" value="DNA_LIGASE_A3"/>
    <property type="match status" value="1"/>
</dbReference>
<evidence type="ECO:0000313" key="7">
    <source>
        <dbReference type="Proteomes" id="UP001222087"/>
    </source>
</evidence>
<feature type="domain" description="ATP-dependent DNA ligase family profile" evidence="5">
    <location>
        <begin position="27"/>
        <end position="109"/>
    </location>
</feature>
<dbReference type="Proteomes" id="UP001222087">
    <property type="component" value="Chromosome"/>
</dbReference>
<dbReference type="InterPro" id="IPR012340">
    <property type="entry name" value="NA-bd_OB-fold"/>
</dbReference>
<dbReference type="SUPFAM" id="SSF50249">
    <property type="entry name" value="Nucleic acid-binding proteins"/>
    <property type="match status" value="1"/>
</dbReference>
<dbReference type="InterPro" id="IPR012309">
    <property type="entry name" value="DNA_ligase_ATP-dep_C"/>
</dbReference>
<dbReference type="CDD" id="cd07971">
    <property type="entry name" value="OBF_DNA_ligase_LigD"/>
    <property type="match status" value="1"/>
</dbReference>
<evidence type="ECO:0000256" key="1">
    <source>
        <dbReference type="ARBA" id="ARBA00007572"/>
    </source>
</evidence>
<comment type="similarity">
    <text evidence="1">Belongs to the ATP-dependent DNA ligase family.</text>
</comment>
<protein>
    <recommendedName>
        <fullName evidence="2">DNA ligase (ATP)</fullName>
        <ecNumber evidence="2">6.5.1.1</ecNumber>
    </recommendedName>
</protein>
<dbReference type="Gene3D" id="3.30.470.30">
    <property type="entry name" value="DNA ligase/mRNA capping enzyme"/>
    <property type="match status" value="1"/>
</dbReference>
<dbReference type="Pfam" id="PF04679">
    <property type="entry name" value="DNA_ligase_A_C"/>
    <property type="match status" value="1"/>
</dbReference>
<sequence>MLDEKHRSSFQMMQNSLDKGERGAFIYYLFDLIYYDEWDITSLPLIERKKILQSFLPQNDPMLRYSDHIGGFGDEVFNNACELSLEGIISKVAMSPYQTRRTKTWLKIKCTKRQEFVIGGFTPPKGARTHFGSLYLGYYDKKGELIFCGNVGTGFTSSSLRDIAKELQKRIVTVGQAFG</sequence>
<reference evidence="6 7" key="1">
    <citation type="submission" date="2023-02" db="EMBL/GenBank/DDBJ databases">
        <title>Genome Sequence of L. cardiaca H63T.</title>
        <authorList>
            <person name="Lopez A.E."/>
            <person name="Cianciotto N.P."/>
        </authorList>
    </citation>
    <scope>NUCLEOTIDE SEQUENCE [LARGE SCALE GENOMIC DNA]</scope>
    <source>
        <strain evidence="6 7">H63</strain>
    </source>
</reference>
<evidence type="ECO:0000313" key="6">
    <source>
        <dbReference type="EMBL" id="WED41975.1"/>
    </source>
</evidence>
<dbReference type="InterPro" id="IPR050191">
    <property type="entry name" value="ATP-dep_DNA_ligase"/>
</dbReference>
<evidence type="ECO:0000256" key="2">
    <source>
        <dbReference type="ARBA" id="ARBA00012727"/>
    </source>
</evidence>
<gene>
    <name evidence="6" type="ORF">PXX05_08500</name>
</gene>
<dbReference type="PANTHER" id="PTHR45674:SF4">
    <property type="entry name" value="DNA LIGASE 1"/>
    <property type="match status" value="1"/>
</dbReference>
<dbReference type="Gene3D" id="2.40.50.140">
    <property type="entry name" value="Nucleic acid-binding proteins"/>
    <property type="match status" value="1"/>
</dbReference>
<evidence type="ECO:0000256" key="3">
    <source>
        <dbReference type="ARBA" id="ARBA00022598"/>
    </source>
</evidence>
<proteinExistence type="inferred from homology"/>
<keyword evidence="7" id="KW-1185">Reference proteome</keyword>
<comment type="catalytic activity">
    <reaction evidence="4">
        <text>ATP + (deoxyribonucleotide)n-3'-hydroxyl + 5'-phospho-(deoxyribonucleotide)m = (deoxyribonucleotide)n+m + AMP + diphosphate.</text>
        <dbReference type="EC" id="6.5.1.1"/>
    </reaction>
</comment>
<dbReference type="InterPro" id="IPR012310">
    <property type="entry name" value="DNA_ligase_ATP-dep_cent"/>
</dbReference>
<dbReference type="RefSeq" id="WP_275087799.1">
    <property type="nucleotide sequence ID" value="NZ_CP119078.1"/>
</dbReference>
<name>A0ABY8AMU1_9GAMM</name>
<evidence type="ECO:0000259" key="5">
    <source>
        <dbReference type="PROSITE" id="PS50160"/>
    </source>
</evidence>
<dbReference type="EC" id="6.5.1.1" evidence="2"/>